<name>A0AAN8X3D6_HALRR</name>
<feature type="transmembrane region" description="Helical" evidence="7">
    <location>
        <begin position="55"/>
        <end position="79"/>
    </location>
</feature>
<evidence type="ECO:0000256" key="2">
    <source>
        <dbReference type="ARBA" id="ARBA00006434"/>
    </source>
</evidence>
<protein>
    <submittedName>
        <fullName evidence="8">Sodium/myo-inositol cotransporter</fullName>
    </submittedName>
</protein>
<keyword evidence="4 7" id="KW-1133">Transmembrane helix</keyword>
<evidence type="ECO:0000256" key="7">
    <source>
        <dbReference type="SAM" id="Phobius"/>
    </source>
</evidence>
<dbReference type="GO" id="GO:0005886">
    <property type="term" value="C:plasma membrane"/>
    <property type="evidence" value="ECO:0007669"/>
    <property type="project" value="TreeGrafter"/>
</dbReference>
<keyword evidence="5 7" id="KW-0472">Membrane</keyword>
<feature type="transmembrane region" description="Helical" evidence="7">
    <location>
        <begin position="181"/>
        <end position="203"/>
    </location>
</feature>
<evidence type="ECO:0000256" key="1">
    <source>
        <dbReference type="ARBA" id="ARBA00004141"/>
    </source>
</evidence>
<dbReference type="Gene3D" id="1.20.1730.10">
    <property type="entry name" value="Sodium/glucose cotransporter"/>
    <property type="match status" value="1"/>
</dbReference>
<sequence length="345" mass="39841">MFADRGMISRVLFPNEVGCIDPEECLKFCGSSKSCSNSAYPKLVLEYLPSGMRGIMLSVMLAALMSNLTSIFNSASTLFTMDIWSYFRPRAKSKEQLLVGRQKEDSYLYTFKSFAAYLAPPIAAVYCMALLWKRMNEPAAFWGLMVGFLVGMVRMGLDFYYGEPTCLEVDVRPAIIAKIHYMYFAMLLFWLTLTIAFITSLITKPPEDWRLTRTTFFTRFDQSDRDDDLELEERLQNELLCSQKAGNEDKAAIPWYRQFYNYLCGFDNSAEAQGEAAVMNKHLRELSNLHQEKWEQYILNMMLFCIIVVALFLFIYFSINPFTKEEVQELQNNKLAALGYHNITL</sequence>
<evidence type="ECO:0000313" key="8">
    <source>
        <dbReference type="EMBL" id="KAK7077022.1"/>
    </source>
</evidence>
<reference evidence="8 9" key="1">
    <citation type="submission" date="2023-11" db="EMBL/GenBank/DDBJ databases">
        <title>Halocaridina rubra genome assembly.</title>
        <authorList>
            <person name="Smith C."/>
        </authorList>
    </citation>
    <scope>NUCLEOTIDE SEQUENCE [LARGE SCALE GENOMIC DNA]</scope>
    <source>
        <strain evidence="8">EP-1</strain>
        <tissue evidence="8">Whole</tissue>
    </source>
</reference>
<keyword evidence="9" id="KW-1185">Reference proteome</keyword>
<feature type="transmembrane region" description="Helical" evidence="7">
    <location>
        <begin position="114"/>
        <end position="132"/>
    </location>
</feature>
<dbReference type="PANTHER" id="PTHR11819">
    <property type="entry name" value="SOLUTE CARRIER FAMILY 5"/>
    <property type="match status" value="1"/>
</dbReference>
<dbReference type="AlphaFoldDB" id="A0AAN8X3D6"/>
<evidence type="ECO:0000313" key="9">
    <source>
        <dbReference type="Proteomes" id="UP001381693"/>
    </source>
</evidence>
<keyword evidence="3 7" id="KW-0812">Transmembrane</keyword>
<dbReference type="InterPro" id="IPR038377">
    <property type="entry name" value="Na/Glc_symporter_sf"/>
</dbReference>
<comment type="subcellular location">
    <subcellularLocation>
        <location evidence="1">Membrane</location>
        <topology evidence="1">Multi-pass membrane protein</topology>
    </subcellularLocation>
</comment>
<gene>
    <name evidence="8" type="primary">SLC5A3_2</name>
    <name evidence="8" type="ORF">SK128_011892</name>
</gene>
<dbReference type="PANTHER" id="PTHR11819:SF150">
    <property type="entry name" value="SODIUM_MYO-INOSITOL COTRANSPORTER"/>
    <property type="match status" value="1"/>
</dbReference>
<feature type="transmembrane region" description="Helical" evidence="7">
    <location>
        <begin position="297"/>
        <end position="319"/>
    </location>
</feature>
<evidence type="ECO:0000256" key="3">
    <source>
        <dbReference type="ARBA" id="ARBA00022692"/>
    </source>
</evidence>
<comment type="caution">
    <text evidence="8">The sequence shown here is derived from an EMBL/GenBank/DDBJ whole genome shotgun (WGS) entry which is preliminary data.</text>
</comment>
<dbReference type="InterPro" id="IPR001734">
    <property type="entry name" value="Na/solute_symporter"/>
</dbReference>
<dbReference type="GO" id="GO:0005412">
    <property type="term" value="F:D-glucose:sodium symporter activity"/>
    <property type="evidence" value="ECO:0007669"/>
    <property type="project" value="TreeGrafter"/>
</dbReference>
<dbReference type="EMBL" id="JAXCGZ010009488">
    <property type="protein sequence ID" value="KAK7077022.1"/>
    <property type="molecule type" value="Genomic_DNA"/>
</dbReference>
<proteinExistence type="inferred from homology"/>
<accession>A0AAN8X3D6</accession>
<evidence type="ECO:0000256" key="6">
    <source>
        <dbReference type="RuleBase" id="RU362091"/>
    </source>
</evidence>
<organism evidence="8 9">
    <name type="scientific">Halocaridina rubra</name>
    <name type="common">Hawaiian red shrimp</name>
    <dbReference type="NCBI Taxonomy" id="373956"/>
    <lineage>
        <taxon>Eukaryota</taxon>
        <taxon>Metazoa</taxon>
        <taxon>Ecdysozoa</taxon>
        <taxon>Arthropoda</taxon>
        <taxon>Crustacea</taxon>
        <taxon>Multicrustacea</taxon>
        <taxon>Malacostraca</taxon>
        <taxon>Eumalacostraca</taxon>
        <taxon>Eucarida</taxon>
        <taxon>Decapoda</taxon>
        <taxon>Pleocyemata</taxon>
        <taxon>Caridea</taxon>
        <taxon>Atyoidea</taxon>
        <taxon>Atyidae</taxon>
        <taxon>Halocaridina</taxon>
    </lineage>
</organism>
<dbReference type="Proteomes" id="UP001381693">
    <property type="component" value="Unassembled WGS sequence"/>
</dbReference>
<evidence type="ECO:0000256" key="4">
    <source>
        <dbReference type="ARBA" id="ARBA00022989"/>
    </source>
</evidence>
<dbReference type="Pfam" id="PF00474">
    <property type="entry name" value="SSF"/>
    <property type="match status" value="2"/>
</dbReference>
<evidence type="ECO:0000256" key="5">
    <source>
        <dbReference type="ARBA" id="ARBA00023136"/>
    </source>
</evidence>
<comment type="similarity">
    <text evidence="2 6">Belongs to the sodium:solute symporter (SSF) (TC 2.A.21) family.</text>
</comment>
<feature type="transmembrane region" description="Helical" evidence="7">
    <location>
        <begin position="139"/>
        <end position="161"/>
    </location>
</feature>
<dbReference type="PROSITE" id="PS50283">
    <property type="entry name" value="NA_SOLUT_SYMP_3"/>
    <property type="match status" value="1"/>
</dbReference>